<proteinExistence type="predicted"/>
<gene>
    <name evidence="1" type="ORF">Tci_927720</name>
</gene>
<evidence type="ECO:0000313" key="1">
    <source>
        <dbReference type="EMBL" id="GFD55751.1"/>
    </source>
</evidence>
<dbReference type="AlphaFoldDB" id="A0A699XFY1"/>
<protein>
    <submittedName>
        <fullName evidence="1">Uncharacterized protein</fullName>
    </submittedName>
</protein>
<name>A0A699XFY1_TANCI</name>
<comment type="caution">
    <text evidence="1">The sequence shown here is derived from an EMBL/GenBank/DDBJ whole genome shotgun (WGS) entry which is preliminary data.</text>
</comment>
<accession>A0A699XFY1</accession>
<dbReference type="EMBL" id="BKCJ011821284">
    <property type="protein sequence ID" value="GFD55751.1"/>
    <property type="molecule type" value="Genomic_DNA"/>
</dbReference>
<organism evidence="1">
    <name type="scientific">Tanacetum cinerariifolium</name>
    <name type="common">Dalmatian daisy</name>
    <name type="synonym">Chrysanthemum cinerariifolium</name>
    <dbReference type="NCBI Taxonomy" id="118510"/>
    <lineage>
        <taxon>Eukaryota</taxon>
        <taxon>Viridiplantae</taxon>
        <taxon>Streptophyta</taxon>
        <taxon>Embryophyta</taxon>
        <taxon>Tracheophyta</taxon>
        <taxon>Spermatophyta</taxon>
        <taxon>Magnoliopsida</taxon>
        <taxon>eudicotyledons</taxon>
        <taxon>Gunneridae</taxon>
        <taxon>Pentapetalae</taxon>
        <taxon>asterids</taxon>
        <taxon>campanulids</taxon>
        <taxon>Asterales</taxon>
        <taxon>Asteraceae</taxon>
        <taxon>Asteroideae</taxon>
        <taxon>Anthemideae</taxon>
        <taxon>Anthemidinae</taxon>
        <taxon>Tanacetum</taxon>
    </lineage>
</organism>
<reference evidence="1" key="1">
    <citation type="journal article" date="2019" name="Sci. Rep.">
        <title>Draft genome of Tanacetum cinerariifolium, the natural source of mosquito coil.</title>
        <authorList>
            <person name="Yamashiro T."/>
            <person name="Shiraishi A."/>
            <person name="Satake H."/>
            <person name="Nakayama K."/>
        </authorList>
    </citation>
    <scope>NUCLEOTIDE SEQUENCE</scope>
</reference>
<sequence>GGHLCAGVEQRAGGLHRIEAVGIQGFELVPAAQVYQGQLVGTVVN</sequence>
<feature type="non-terminal residue" evidence="1">
    <location>
        <position position="1"/>
    </location>
</feature>